<dbReference type="Proteomes" id="UP000655751">
    <property type="component" value="Unassembled WGS sequence"/>
</dbReference>
<evidence type="ECO:0000259" key="1">
    <source>
        <dbReference type="PROSITE" id="PS51819"/>
    </source>
</evidence>
<dbReference type="PROSITE" id="PS51819">
    <property type="entry name" value="VOC"/>
    <property type="match status" value="1"/>
</dbReference>
<dbReference type="Pfam" id="PF00903">
    <property type="entry name" value="Glyoxalase"/>
    <property type="match status" value="1"/>
</dbReference>
<dbReference type="EMBL" id="JADMLG010000006">
    <property type="protein sequence ID" value="MBH0777761.1"/>
    <property type="molecule type" value="Genomic_DNA"/>
</dbReference>
<dbReference type="Gene3D" id="3.30.720.120">
    <property type="match status" value="1"/>
</dbReference>
<reference evidence="2" key="1">
    <citation type="submission" date="2020-11" db="EMBL/GenBank/DDBJ databases">
        <title>Nocardia NEAU-351.nov., a novel actinomycete isolated from the cow dung.</title>
        <authorList>
            <person name="Zhang X."/>
        </authorList>
    </citation>
    <scope>NUCLEOTIDE SEQUENCE</scope>
    <source>
        <strain evidence="2">NEAU-351</strain>
    </source>
</reference>
<dbReference type="InterPro" id="IPR037523">
    <property type="entry name" value="VOC_core"/>
</dbReference>
<proteinExistence type="predicted"/>
<sequence>MKVKEAVVGLNVDDVGAVSAFFAEHFGFEELFAADGFAALGRSDTAMTLALHRRGLEIFPESFRDQPSSGVIVAFRVEDLDAEERRLRAEGVRFLLPLTTQEWGERALLVQGPDGIVVELCDFPDGPEA</sequence>
<dbReference type="AlphaFoldDB" id="A0A931IB34"/>
<dbReference type="Gene3D" id="3.30.720.110">
    <property type="match status" value="1"/>
</dbReference>
<accession>A0A931IB34</accession>
<evidence type="ECO:0000313" key="2">
    <source>
        <dbReference type="EMBL" id="MBH0777761.1"/>
    </source>
</evidence>
<comment type="caution">
    <text evidence="2">The sequence shown here is derived from an EMBL/GenBank/DDBJ whole genome shotgun (WGS) entry which is preliminary data.</text>
</comment>
<feature type="domain" description="VOC" evidence="1">
    <location>
        <begin position="4"/>
        <end position="123"/>
    </location>
</feature>
<gene>
    <name evidence="2" type="ORF">IT779_15910</name>
</gene>
<dbReference type="RefSeq" id="WP_196150096.1">
    <property type="nucleotide sequence ID" value="NZ_JADMLG010000006.1"/>
</dbReference>
<protein>
    <submittedName>
        <fullName evidence="2">VOC family protein</fullName>
    </submittedName>
</protein>
<dbReference type="SUPFAM" id="SSF54593">
    <property type="entry name" value="Glyoxalase/Bleomycin resistance protein/Dihydroxybiphenyl dioxygenase"/>
    <property type="match status" value="1"/>
</dbReference>
<name>A0A931IB34_9NOCA</name>
<evidence type="ECO:0000313" key="3">
    <source>
        <dbReference type="Proteomes" id="UP000655751"/>
    </source>
</evidence>
<dbReference type="InterPro" id="IPR029068">
    <property type="entry name" value="Glyas_Bleomycin-R_OHBP_Dase"/>
</dbReference>
<dbReference type="InterPro" id="IPR004360">
    <property type="entry name" value="Glyas_Fos-R_dOase_dom"/>
</dbReference>
<organism evidence="2 3">
    <name type="scientific">Nocardia bovistercoris</name>
    <dbReference type="NCBI Taxonomy" id="2785916"/>
    <lineage>
        <taxon>Bacteria</taxon>
        <taxon>Bacillati</taxon>
        <taxon>Actinomycetota</taxon>
        <taxon>Actinomycetes</taxon>
        <taxon>Mycobacteriales</taxon>
        <taxon>Nocardiaceae</taxon>
        <taxon>Nocardia</taxon>
    </lineage>
</organism>
<keyword evidence="3" id="KW-1185">Reference proteome</keyword>